<proteinExistence type="predicted"/>
<evidence type="ECO:0000313" key="2">
    <source>
        <dbReference type="Proteomes" id="UP000276133"/>
    </source>
</evidence>
<reference evidence="1 2" key="1">
    <citation type="journal article" date="2018" name="Sci. Rep.">
        <title>Genomic signatures of local adaptation to the degree of environmental predictability in rotifers.</title>
        <authorList>
            <person name="Franch-Gras L."/>
            <person name="Hahn C."/>
            <person name="Garcia-Roger E.M."/>
            <person name="Carmona M.J."/>
            <person name="Serra M."/>
            <person name="Gomez A."/>
        </authorList>
    </citation>
    <scope>NUCLEOTIDE SEQUENCE [LARGE SCALE GENOMIC DNA]</scope>
    <source>
        <strain evidence="1">HYR1</strain>
    </source>
</reference>
<dbReference type="Proteomes" id="UP000276133">
    <property type="component" value="Unassembled WGS sequence"/>
</dbReference>
<dbReference type="EMBL" id="REGN01007942">
    <property type="protein sequence ID" value="RNA04857.1"/>
    <property type="molecule type" value="Genomic_DNA"/>
</dbReference>
<gene>
    <name evidence="1" type="ORF">BpHYR1_029427</name>
</gene>
<comment type="caution">
    <text evidence="1">The sequence shown here is derived from an EMBL/GenBank/DDBJ whole genome shotgun (WGS) entry which is preliminary data.</text>
</comment>
<keyword evidence="2" id="KW-1185">Reference proteome</keyword>
<accession>A0A3M7Q065</accession>
<protein>
    <submittedName>
        <fullName evidence="1">Uncharacterized protein</fullName>
    </submittedName>
</protein>
<organism evidence="1 2">
    <name type="scientific">Brachionus plicatilis</name>
    <name type="common">Marine rotifer</name>
    <name type="synonym">Brachionus muelleri</name>
    <dbReference type="NCBI Taxonomy" id="10195"/>
    <lineage>
        <taxon>Eukaryota</taxon>
        <taxon>Metazoa</taxon>
        <taxon>Spiralia</taxon>
        <taxon>Gnathifera</taxon>
        <taxon>Rotifera</taxon>
        <taxon>Eurotatoria</taxon>
        <taxon>Monogononta</taxon>
        <taxon>Pseudotrocha</taxon>
        <taxon>Ploima</taxon>
        <taxon>Brachionidae</taxon>
        <taxon>Brachionus</taxon>
    </lineage>
</organism>
<sequence>MCPLFRNCCTYWTLRQWIKKSVIKKYKNKKNYQDFNSMTKFCFSFGIISDAAKLNQFAVGHEDNNFIFELKQSLLIKNFKFVEFKNNLLHNQTEHTLKKTEQKKIKRQFDYRTTK</sequence>
<evidence type="ECO:0000313" key="1">
    <source>
        <dbReference type="EMBL" id="RNA04857.1"/>
    </source>
</evidence>
<name>A0A3M7Q065_BRAPC</name>
<dbReference type="AlphaFoldDB" id="A0A3M7Q065"/>